<dbReference type="AlphaFoldDB" id="A0A3S0RPN7"/>
<dbReference type="InterPro" id="IPR010994">
    <property type="entry name" value="RuvA_2-like"/>
</dbReference>
<dbReference type="PANTHER" id="PTHR21180:SF32">
    <property type="entry name" value="ENDONUCLEASE_EXONUCLEASE_PHOSPHATASE FAMILY DOMAIN-CONTAINING PROTEIN 1"/>
    <property type="match status" value="1"/>
</dbReference>
<reference evidence="2 3" key="1">
    <citation type="submission" date="2018-12" db="EMBL/GenBank/DDBJ databases">
        <title>Genome sequencing of Prevotella sp. KCOM 3155 (= JS262).</title>
        <authorList>
            <person name="Kook J.-K."/>
            <person name="Park S.-N."/>
            <person name="Lim Y.K."/>
        </authorList>
    </citation>
    <scope>NUCLEOTIDE SEQUENCE [LARGE SCALE GENOMIC DNA]</scope>
    <source>
        <strain evidence="2 3">KCOM 3155</strain>
    </source>
</reference>
<proteinExistence type="predicted"/>
<accession>A0A3S0RPN7</accession>
<feature type="transmembrane region" description="Helical" evidence="1">
    <location>
        <begin position="9"/>
        <end position="27"/>
    </location>
</feature>
<protein>
    <submittedName>
        <fullName evidence="2">Helix-hairpin-helix domain-containing protein</fullName>
    </submittedName>
</protein>
<dbReference type="InterPro" id="IPR051675">
    <property type="entry name" value="Endo/Exo/Phosphatase_dom_1"/>
</dbReference>
<dbReference type="Gene3D" id="1.10.150.280">
    <property type="entry name" value="AF1531-like domain"/>
    <property type="match status" value="2"/>
</dbReference>
<dbReference type="OrthoDB" id="981124at2"/>
<evidence type="ECO:0000256" key="1">
    <source>
        <dbReference type="SAM" id="Phobius"/>
    </source>
</evidence>
<keyword evidence="3" id="KW-1185">Reference proteome</keyword>
<organism evidence="2 3">
    <name type="scientific">Prevotella koreensis</name>
    <dbReference type="NCBI Taxonomy" id="2490854"/>
    <lineage>
        <taxon>Bacteria</taxon>
        <taxon>Pseudomonadati</taxon>
        <taxon>Bacteroidota</taxon>
        <taxon>Bacteroidia</taxon>
        <taxon>Bacteroidales</taxon>
        <taxon>Prevotellaceae</taxon>
        <taxon>Prevotella</taxon>
    </lineage>
</organism>
<dbReference type="PANTHER" id="PTHR21180">
    <property type="entry name" value="ENDONUCLEASE/EXONUCLEASE/PHOSPHATASE FAMILY DOMAIN-CONTAINING PROTEIN 1"/>
    <property type="match status" value="1"/>
</dbReference>
<dbReference type="RefSeq" id="WP_126678905.1">
    <property type="nucleotide sequence ID" value="NZ_RYYU01000001.1"/>
</dbReference>
<keyword evidence="1" id="KW-0472">Membrane</keyword>
<dbReference type="SUPFAM" id="SSF47781">
    <property type="entry name" value="RuvA domain 2-like"/>
    <property type="match status" value="3"/>
</dbReference>
<dbReference type="Gene3D" id="1.10.150.310">
    <property type="entry name" value="Tex RuvX-like domain-like"/>
    <property type="match status" value="1"/>
</dbReference>
<comment type="caution">
    <text evidence="2">The sequence shown here is derived from an EMBL/GenBank/DDBJ whole genome shotgun (WGS) entry which is preliminary data.</text>
</comment>
<keyword evidence="1" id="KW-1133">Transmembrane helix</keyword>
<dbReference type="GO" id="GO:0015628">
    <property type="term" value="P:protein secretion by the type II secretion system"/>
    <property type="evidence" value="ECO:0007669"/>
    <property type="project" value="TreeGrafter"/>
</dbReference>
<dbReference type="Pfam" id="PF12836">
    <property type="entry name" value="HHH_3"/>
    <property type="match status" value="3"/>
</dbReference>
<name>A0A3S0RPN7_9BACT</name>
<dbReference type="GO" id="GO:0015627">
    <property type="term" value="C:type II protein secretion system complex"/>
    <property type="evidence" value="ECO:0007669"/>
    <property type="project" value="TreeGrafter"/>
</dbReference>
<dbReference type="Proteomes" id="UP000278983">
    <property type="component" value="Unassembled WGS sequence"/>
</dbReference>
<keyword evidence="1" id="KW-0812">Transmembrane</keyword>
<gene>
    <name evidence="2" type="ORF">EHV08_08545</name>
</gene>
<sequence length="295" mass="33648">MKPSRNDNLILLIIAIAVIAFLVGRGMRDGGEKSSLSAEDSVAVDGRKKYGYEYGGSRAHEYYNVEGRNVERFFFDPNTADSTQLLRLGLRPWIVRNIYKYRSRGGQFRKPEDFARIYGVTAGEYKSLAPYIRISDDYRPASTLFETSEEPRRAKDSLRYPVKLTAGERVMLNTADTSALKRVPGIGSGYARAIVNYRNRLGGYADVRQLLEIDGLPEEALQYIELGTPDLHKININHLSLDKLKRHPYINFYQARAIVEQRRLHGPLRSVSDLKMIKDFSASDLKRLAPYMDFK</sequence>
<evidence type="ECO:0000313" key="3">
    <source>
        <dbReference type="Proteomes" id="UP000278983"/>
    </source>
</evidence>
<dbReference type="EMBL" id="RYYU01000001">
    <property type="protein sequence ID" value="RUL59801.1"/>
    <property type="molecule type" value="Genomic_DNA"/>
</dbReference>
<evidence type="ECO:0000313" key="2">
    <source>
        <dbReference type="EMBL" id="RUL59801.1"/>
    </source>
</evidence>